<comment type="caution">
    <text evidence="1">The sequence shown here is derived from an EMBL/GenBank/DDBJ whole genome shotgun (WGS) entry which is preliminary data.</text>
</comment>
<evidence type="ECO:0000313" key="1">
    <source>
        <dbReference type="EMBL" id="KNZ55948.1"/>
    </source>
</evidence>
<dbReference type="PANTHER" id="PTHR47072:SF4">
    <property type="entry name" value="MYB_SANT-LIKE DOMAIN-CONTAINING PROTEIN"/>
    <property type="match status" value="1"/>
</dbReference>
<reference evidence="1 2" key="1">
    <citation type="submission" date="2015-08" db="EMBL/GenBank/DDBJ databases">
        <title>Next Generation Sequencing and Analysis of the Genome of Puccinia sorghi L Schw, the Causal Agent of Maize Common Rust.</title>
        <authorList>
            <person name="Rochi L."/>
            <person name="Burguener G."/>
            <person name="Darino M."/>
            <person name="Turjanski A."/>
            <person name="Kreff E."/>
            <person name="Dieguez M.J."/>
            <person name="Sacco F."/>
        </authorList>
    </citation>
    <scope>NUCLEOTIDE SEQUENCE [LARGE SCALE GENOMIC DNA]</scope>
    <source>
        <strain evidence="1 2">RO10H11247</strain>
    </source>
</reference>
<proteinExistence type="predicted"/>
<dbReference type="AlphaFoldDB" id="A0A0L6V5C8"/>
<dbReference type="EMBL" id="LAVV01007435">
    <property type="protein sequence ID" value="KNZ55948.1"/>
    <property type="molecule type" value="Genomic_DNA"/>
</dbReference>
<sequence>MAKKKYTGLATDNRNLNKLGWTYLMEKINDRFKLKLSCDQFLRNQCGFGRENEKQLVTANQATWDELIKLHPHQGFGKLKDKLFMLYNLAHQVFSGPFATGELAEYKMPDLMDCPLADITPSNRCGAYIGEGVAAGLSSCFR</sequence>
<keyword evidence="2" id="KW-1185">Reference proteome</keyword>
<evidence type="ECO:0008006" key="3">
    <source>
        <dbReference type="Google" id="ProtNLM"/>
    </source>
</evidence>
<dbReference type="VEuPathDB" id="FungiDB:VP01_2539g6"/>
<dbReference type="Proteomes" id="UP000037035">
    <property type="component" value="Unassembled WGS sequence"/>
</dbReference>
<gene>
    <name evidence="1" type="ORF">VP01_2539g6</name>
</gene>
<dbReference type="OrthoDB" id="76215at2759"/>
<evidence type="ECO:0000313" key="2">
    <source>
        <dbReference type="Proteomes" id="UP000037035"/>
    </source>
</evidence>
<name>A0A0L6V5C8_9BASI</name>
<dbReference type="PANTHER" id="PTHR47072">
    <property type="match status" value="1"/>
</dbReference>
<organism evidence="1 2">
    <name type="scientific">Puccinia sorghi</name>
    <dbReference type="NCBI Taxonomy" id="27349"/>
    <lineage>
        <taxon>Eukaryota</taxon>
        <taxon>Fungi</taxon>
        <taxon>Dikarya</taxon>
        <taxon>Basidiomycota</taxon>
        <taxon>Pucciniomycotina</taxon>
        <taxon>Pucciniomycetes</taxon>
        <taxon>Pucciniales</taxon>
        <taxon>Pucciniaceae</taxon>
        <taxon>Puccinia</taxon>
    </lineage>
</organism>
<accession>A0A0L6V5C8</accession>
<protein>
    <recommendedName>
        <fullName evidence="3">Myb/SANT-like domain-containing protein</fullName>
    </recommendedName>
</protein>